<evidence type="ECO:0008006" key="4">
    <source>
        <dbReference type="Google" id="ProtNLM"/>
    </source>
</evidence>
<feature type="transmembrane region" description="Helical" evidence="1">
    <location>
        <begin position="136"/>
        <end position="157"/>
    </location>
</feature>
<dbReference type="NCBIfam" id="TIGR01218">
    <property type="entry name" value="Gpos_tandem_5TM"/>
    <property type="match status" value="1"/>
</dbReference>
<keyword evidence="1" id="KW-1133">Transmembrane helix</keyword>
<evidence type="ECO:0000313" key="3">
    <source>
        <dbReference type="Proteomes" id="UP000218282"/>
    </source>
</evidence>
<dbReference type="Proteomes" id="UP000218282">
    <property type="component" value="Unassembled WGS sequence"/>
</dbReference>
<accession>A0A2A5RUB6</accession>
<feature type="transmembrane region" description="Helical" evidence="1">
    <location>
        <begin position="21"/>
        <end position="41"/>
    </location>
</feature>
<keyword evidence="1" id="KW-0472">Membrane</keyword>
<dbReference type="InterPro" id="IPR005915">
    <property type="entry name" value="Tandem_5TM"/>
</dbReference>
<evidence type="ECO:0000256" key="1">
    <source>
        <dbReference type="SAM" id="Phobius"/>
    </source>
</evidence>
<keyword evidence="1" id="KW-0812">Transmembrane</keyword>
<keyword evidence="3" id="KW-1185">Reference proteome</keyword>
<dbReference type="AlphaFoldDB" id="A0A2A5RUB6"/>
<organism evidence="2 3">
    <name type="scientific">Pseudolactococcus piscium</name>
    <dbReference type="NCBI Taxonomy" id="1364"/>
    <lineage>
        <taxon>Bacteria</taxon>
        <taxon>Bacillati</taxon>
        <taxon>Bacillota</taxon>
        <taxon>Bacilli</taxon>
        <taxon>Lactobacillales</taxon>
        <taxon>Streptococcaceae</taxon>
        <taxon>Pseudolactococcus</taxon>
    </lineage>
</organism>
<reference evidence="2 3" key="1">
    <citation type="submission" date="2014-12" db="EMBL/GenBank/DDBJ databases">
        <title>Draft genome sequences of 10 type strains of Lactococcus.</title>
        <authorList>
            <person name="Sun Z."/>
            <person name="Zhong Z."/>
            <person name="Liu W."/>
            <person name="Zhang W."/>
            <person name="Zhang H."/>
        </authorList>
    </citation>
    <scope>NUCLEOTIDE SEQUENCE [LARGE SCALE GENOMIC DNA]</scope>
    <source>
        <strain evidence="2 3">DSM 6634</strain>
    </source>
</reference>
<protein>
    <recommendedName>
        <fullName evidence="4">Tandem five-TM protein</fullName>
    </recommendedName>
</protein>
<comment type="caution">
    <text evidence="2">The sequence shown here is derived from an EMBL/GenBank/DDBJ whole genome shotgun (WGS) entry which is preliminary data.</text>
</comment>
<proteinExistence type="predicted"/>
<sequence length="172" mass="19600">MTFKVTQIALDDYTLDKNDSRLSIGTLSIVLITQPLVTLIYTLGKNLFINYSISEQMIFKAFLFILSVISSVIMYIIISHIDKYKIDKTLGRENIAYTHELIIKTKGQKNYSIISLLVLLSLVAVIYFKSQNGTEAILLCIASIITFGFMFISRYIAQTNYKDLAYQISQLK</sequence>
<feature type="transmembrane region" description="Helical" evidence="1">
    <location>
        <begin position="111"/>
        <end position="130"/>
    </location>
</feature>
<name>A0A2A5RUB6_9LACT</name>
<gene>
    <name evidence="2" type="ORF">RU86_GL001789</name>
</gene>
<evidence type="ECO:0000313" key="2">
    <source>
        <dbReference type="EMBL" id="PCS03959.1"/>
    </source>
</evidence>
<dbReference type="EMBL" id="JXJW01000042">
    <property type="protein sequence ID" value="PCS03959.1"/>
    <property type="molecule type" value="Genomic_DNA"/>
</dbReference>
<feature type="transmembrane region" description="Helical" evidence="1">
    <location>
        <begin position="61"/>
        <end position="78"/>
    </location>
</feature>